<comment type="caution">
    <text evidence="3">The sequence shown here is derived from an EMBL/GenBank/DDBJ whole genome shotgun (WGS) entry which is preliminary data.</text>
</comment>
<keyword evidence="4" id="KW-1185">Reference proteome</keyword>
<keyword evidence="2" id="KW-1133">Transmembrane helix</keyword>
<feature type="transmembrane region" description="Helical" evidence="2">
    <location>
        <begin position="412"/>
        <end position="435"/>
    </location>
</feature>
<dbReference type="EMBL" id="JACCJZ010000005">
    <property type="protein sequence ID" value="NYZ61588.1"/>
    <property type="molecule type" value="Genomic_DNA"/>
</dbReference>
<name>A0A7Z0QN40_9GAMM</name>
<keyword evidence="2" id="KW-0812">Transmembrane</keyword>
<reference evidence="3 4" key="1">
    <citation type="submission" date="2020-07" db="EMBL/GenBank/DDBJ databases">
        <title>isolation of Luteimonas sp. SJ-16.</title>
        <authorList>
            <person name="Huang X.-X."/>
            <person name="Xu L."/>
            <person name="Sun J.-Q."/>
        </authorList>
    </citation>
    <scope>NUCLEOTIDE SEQUENCE [LARGE SCALE GENOMIC DNA]</scope>
    <source>
        <strain evidence="3 4">SJ-16</strain>
    </source>
</reference>
<dbReference type="PROSITE" id="PS51257">
    <property type="entry name" value="PROKAR_LIPOPROTEIN"/>
    <property type="match status" value="1"/>
</dbReference>
<evidence type="ECO:0000256" key="2">
    <source>
        <dbReference type="SAM" id="Phobius"/>
    </source>
</evidence>
<dbReference type="PANTHER" id="PTHR40940:SF1">
    <property type="entry name" value="PROTEIN BATD"/>
    <property type="match status" value="1"/>
</dbReference>
<dbReference type="Proteomes" id="UP000589896">
    <property type="component" value="Unassembled WGS sequence"/>
</dbReference>
<dbReference type="PANTHER" id="PTHR40940">
    <property type="entry name" value="PROTEIN BATD-RELATED"/>
    <property type="match status" value="1"/>
</dbReference>
<protein>
    <submittedName>
        <fullName evidence="3">BatD family protein</fullName>
    </submittedName>
</protein>
<accession>A0A7Z0QN40</accession>
<dbReference type="InterPro" id="IPR025738">
    <property type="entry name" value="BatD"/>
</dbReference>
<feature type="compositionally biased region" description="Basic and acidic residues" evidence="1">
    <location>
        <begin position="535"/>
        <end position="546"/>
    </location>
</feature>
<dbReference type="RefSeq" id="WP_180543360.1">
    <property type="nucleotide sequence ID" value="NZ_JACCJZ010000005.1"/>
</dbReference>
<evidence type="ECO:0000313" key="4">
    <source>
        <dbReference type="Proteomes" id="UP000589896"/>
    </source>
</evidence>
<gene>
    <name evidence="3" type="ORF">H0E82_02245</name>
</gene>
<keyword evidence="2" id="KW-0472">Membrane</keyword>
<organism evidence="3 4">
    <name type="scientific">Luteimonas deserti</name>
    <dbReference type="NCBI Taxonomy" id="2752306"/>
    <lineage>
        <taxon>Bacteria</taxon>
        <taxon>Pseudomonadati</taxon>
        <taxon>Pseudomonadota</taxon>
        <taxon>Gammaproteobacteria</taxon>
        <taxon>Lysobacterales</taxon>
        <taxon>Lysobacteraceae</taxon>
        <taxon>Luteimonas</taxon>
    </lineage>
</organism>
<feature type="region of interest" description="Disordered" evidence="1">
    <location>
        <begin position="534"/>
        <end position="554"/>
    </location>
</feature>
<sequence>MSGPRAFHAIAIWIIGCCLLAVGVAQAQTRAWLDRDRIALGESTTLNVETDEASAPDWRPLEREYALSGHTSRRHVDIQGGRQVVRTLYGVALRPRREGLLDVPAVPVGATATPALQLSVGPAAISAARDGAAVFIEAEVDAQSPYVQQAVAYTLRLHYAVSLVSGQLEQPPPQGASLQRVGDDTQYTRDIGGQRYTVVERRFLLVPERSGTLTIPGARFTGRGVRGGMFDGLFNRGPRELSANGPPSLLSVRAVPAAAGPAWLPVHGVEVRWLDAPTTARVGSAAGFVLEAVFDGAVGTQLPDVTLRAPDNAQVLAEPPQYDETIDAGRPRVRLTRRYAVVPQAAGAMRVEGPSIAWWDVGSGAARVATAPAVTLDVAANASALDALPAPVDTADIGPRADMGGTSGGDGYWAWLTGGFALLWLATAGLAAWLYRRGARPRTDAPGRAMGVGDSTRTSTRVLRDLLRAGDPAEIERALRALVHPPAPDLDTLQRSVADPVQREALQAWQHARWGGGDLGEARARLHSAFRRGVRREARTRPRAEDLDPLYPHR</sequence>
<evidence type="ECO:0000256" key="1">
    <source>
        <dbReference type="SAM" id="MobiDB-lite"/>
    </source>
</evidence>
<dbReference type="AlphaFoldDB" id="A0A7Z0QN40"/>
<evidence type="ECO:0000313" key="3">
    <source>
        <dbReference type="EMBL" id="NYZ61588.1"/>
    </source>
</evidence>
<proteinExistence type="predicted"/>